<proteinExistence type="predicted"/>
<comment type="caution">
    <text evidence="2">The sequence shown here is derived from an EMBL/GenBank/DDBJ whole genome shotgun (WGS) entry which is preliminary data.</text>
</comment>
<sequence>MGNKRILASSSGTAKKGREKDEKMIPDTSIFDLIPRFVPGHLGCHYQLLLDSRKAASSVSCLLDIKPAGRKRDIKVISVHGVGEFLCILDRLRSDKSQKGYIH</sequence>
<accession>A0A8X6LT91</accession>
<dbReference type="EMBL" id="BMAO01018238">
    <property type="protein sequence ID" value="GFR22121.1"/>
    <property type="molecule type" value="Genomic_DNA"/>
</dbReference>
<name>A0A8X6LT91_TRICU</name>
<dbReference type="Proteomes" id="UP000887116">
    <property type="component" value="Unassembled WGS sequence"/>
</dbReference>
<evidence type="ECO:0000313" key="3">
    <source>
        <dbReference type="Proteomes" id="UP000887116"/>
    </source>
</evidence>
<feature type="region of interest" description="Disordered" evidence="1">
    <location>
        <begin position="1"/>
        <end position="21"/>
    </location>
</feature>
<gene>
    <name evidence="2" type="ORF">TNCT_131581</name>
</gene>
<keyword evidence="3" id="KW-1185">Reference proteome</keyword>
<reference evidence="2" key="1">
    <citation type="submission" date="2020-07" db="EMBL/GenBank/DDBJ databases">
        <title>Multicomponent nature underlies the extraordinary mechanical properties of spider dragline silk.</title>
        <authorList>
            <person name="Kono N."/>
            <person name="Nakamura H."/>
            <person name="Mori M."/>
            <person name="Yoshida Y."/>
            <person name="Ohtoshi R."/>
            <person name="Malay A.D."/>
            <person name="Moran D.A.P."/>
            <person name="Tomita M."/>
            <person name="Numata K."/>
            <person name="Arakawa K."/>
        </authorList>
    </citation>
    <scope>NUCLEOTIDE SEQUENCE</scope>
</reference>
<evidence type="ECO:0000256" key="1">
    <source>
        <dbReference type="SAM" id="MobiDB-lite"/>
    </source>
</evidence>
<evidence type="ECO:0000313" key="2">
    <source>
        <dbReference type="EMBL" id="GFR22121.1"/>
    </source>
</evidence>
<organism evidence="2 3">
    <name type="scientific">Trichonephila clavata</name>
    <name type="common">Joro spider</name>
    <name type="synonym">Nephila clavata</name>
    <dbReference type="NCBI Taxonomy" id="2740835"/>
    <lineage>
        <taxon>Eukaryota</taxon>
        <taxon>Metazoa</taxon>
        <taxon>Ecdysozoa</taxon>
        <taxon>Arthropoda</taxon>
        <taxon>Chelicerata</taxon>
        <taxon>Arachnida</taxon>
        <taxon>Araneae</taxon>
        <taxon>Araneomorphae</taxon>
        <taxon>Entelegynae</taxon>
        <taxon>Araneoidea</taxon>
        <taxon>Nephilidae</taxon>
        <taxon>Trichonephila</taxon>
    </lineage>
</organism>
<protein>
    <submittedName>
        <fullName evidence="2">Uncharacterized protein</fullName>
    </submittedName>
</protein>
<dbReference type="AlphaFoldDB" id="A0A8X6LT91"/>